<feature type="domain" description="FecR protein" evidence="2">
    <location>
        <begin position="157"/>
        <end position="248"/>
    </location>
</feature>
<protein>
    <recommendedName>
        <fullName evidence="6">DUF4974 domain-containing protein</fullName>
    </recommendedName>
</protein>
<dbReference type="FunFam" id="2.60.120.1440:FF:000001">
    <property type="entry name" value="Putative anti-sigma factor"/>
    <property type="match status" value="1"/>
</dbReference>
<dbReference type="PANTHER" id="PTHR30273:SF2">
    <property type="entry name" value="PROTEIN FECR"/>
    <property type="match status" value="1"/>
</dbReference>
<evidence type="ECO:0000256" key="1">
    <source>
        <dbReference type="SAM" id="Phobius"/>
    </source>
</evidence>
<evidence type="ECO:0000313" key="5">
    <source>
        <dbReference type="Proteomes" id="UP000092631"/>
    </source>
</evidence>
<gene>
    <name evidence="4" type="ORF">A4V03_14155</name>
</gene>
<evidence type="ECO:0000259" key="3">
    <source>
        <dbReference type="Pfam" id="PF16344"/>
    </source>
</evidence>
<organism evidence="4 5">
    <name type="scientific">Bacteroides caecimuris</name>
    <dbReference type="NCBI Taxonomy" id="1796613"/>
    <lineage>
        <taxon>Bacteria</taxon>
        <taxon>Pseudomonadati</taxon>
        <taxon>Bacteroidota</taxon>
        <taxon>Bacteroidia</taxon>
        <taxon>Bacteroidales</taxon>
        <taxon>Bacteroidaceae</taxon>
        <taxon>Bacteroides</taxon>
    </lineage>
</organism>
<dbReference type="EMBL" id="CP015401">
    <property type="protein sequence ID" value="ARE60507.1"/>
    <property type="molecule type" value="Genomic_DNA"/>
</dbReference>
<dbReference type="AlphaFoldDB" id="A0A1V0QD96"/>
<proteinExistence type="predicted"/>
<keyword evidence="1" id="KW-0812">Transmembrane</keyword>
<dbReference type="InterPro" id="IPR006860">
    <property type="entry name" value="FecR"/>
</dbReference>
<keyword evidence="5" id="KW-1185">Reference proteome</keyword>
<keyword evidence="1" id="KW-0472">Membrane</keyword>
<sequence>MEKRKFKIRHHVARKLIEHAREQERHVTPEELDDLWKRVEEQVFIEKRKNSRRRILYDTMALSAAVIFFCMFWLGKQFIAYYADDDSIVDFAQYTQAEEATNKDIRLLIPGKKEVEVKETDANIIYSQNGTVVVNSDTITQRETQEKEREFNQLIIPKGKRTRLTLADGTRLWANSGTRVVYPGHFEKNRREIYVEGEVYLDVFRNENAPFIVRTKDFQIQVLGTSFNVSAYPSEGVSSVVLVEGSVNVKNQQKEQVILAPGQLVDIETGRLHSPRNVDVEPYVCWVKNMLMYVDEPLDKVFRKLNLYYGKEFILESGVAELLVSGKLDLKEKLEDVLHTISFSAPIYCEEIEGRIFVRKKNRYESFIVNPLMYNFMRNKSSEEKVG</sequence>
<dbReference type="Proteomes" id="UP000092631">
    <property type="component" value="Chromosome"/>
</dbReference>
<dbReference type="KEGG" id="bcae:A4V03_14155"/>
<dbReference type="InterPro" id="IPR032508">
    <property type="entry name" value="FecR_C"/>
</dbReference>
<dbReference type="GO" id="GO:0016989">
    <property type="term" value="F:sigma factor antagonist activity"/>
    <property type="evidence" value="ECO:0007669"/>
    <property type="project" value="TreeGrafter"/>
</dbReference>
<dbReference type="Pfam" id="PF04773">
    <property type="entry name" value="FecR"/>
    <property type="match status" value="1"/>
</dbReference>
<accession>A0A1V0QD96</accession>
<dbReference type="Gene3D" id="2.60.120.1440">
    <property type="match status" value="1"/>
</dbReference>
<evidence type="ECO:0000259" key="2">
    <source>
        <dbReference type="Pfam" id="PF04773"/>
    </source>
</evidence>
<dbReference type="Pfam" id="PF16344">
    <property type="entry name" value="FecR_C"/>
    <property type="match status" value="1"/>
</dbReference>
<dbReference type="RefSeq" id="WP_065539420.1">
    <property type="nucleotide sequence ID" value="NZ_CAPDLJ010000010.1"/>
</dbReference>
<feature type="domain" description="Protein FecR C-terminal" evidence="3">
    <location>
        <begin position="291"/>
        <end position="356"/>
    </location>
</feature>
<feature type="transmembrane region" description="Helical" evidence="1">
    <location>
        <begin position="55"/>
        <end position="74"/>
    </location>
</feature>
<dbReference type="OrthoDB" id="1123467at2"/>
<reference evidence="5" key="1">
    <citation type="submission" date="2016-04" db="EMBL/GenBank/DDBJ databases">
        <title>Complete Genome Sequences of Twelve Strains of a Stable Defined Moderately Diverse Mouse Microbiota 2 (sDMDMm2).</title>
        <authorList>
            <person name="Uchimura Y."/>
            <person name="Wyss M."/>
            <person name="Brugiroux S."/>
            <person name="Limenitakis J.P."/>
            <person name="Stecher B."/>
            <person name="McCoy K.D."/>
            <person name="Macpherson A.J."/>
        </authorList>
    </citation>
    <scope>NUCLEOTIDE SEQUENCE [LARGE SCALE GENOMIC DNA]</scope>
    <source>
        <strain evidence="5">I48</strain>
    </source>
</reference>
<keyword evidence="1" id="KW-1133">Transmembrane helix</keyword>
<dbReference type="GeneID" id="82188288"/>
<dbReference type="PANTHER" id="PTHR30273">
    <property type="entry name" value="PERIPLASMIC SIGNAL SENSOR AND SIGMA FACTOR ACTIVATOR FECR-RELATED"/>
    <property type="match status" value="1"/>
</dbReference>
<evidence type="ECO:0008006" key="6">
    <source>
        <dbReference type="Google" id="ProtNLM"/>
    </source>
</evidence>
<name>A0A1V0QD96_9BACE</name>
<dbReference type="InterPro" id="IPR012373">
    <property type="entry name" value="Ferrdict_sens_TM"/>
</dbReference>
<dbReference type="Gene3D" id="3.55.50.30">
    <property type="match status" value="1"/>
</dbReference>
<evidence type="ECO:0000313" key="4">
    <source>
        <dbReference type="EMBL" id="ARE60507.1"/>
    </source>
</evidence>